<evidence type="ECO:0000313" key="3">
    <source>
        <dbReference type="Proteomes" id="UP000297900"/>
    </source>
</evidence>
<comment type="caution">
    <text evidence="2">The sequence shown here is derived from an EMBL/GenBank/DDBJ whole genome shotgun (WGS) entry which is preliminary data.</text>
</comment>
<feature type="transmembrane region" description="Helical" evidence="1">
    <location>
        <begin position="105"/>
        <end position="126"/>
    </location>
</feature>
<reference evidence="2 3" key="1">
    <citation type="submission" date="2019-03" db="EMBL/GenBank/DDBJ databases">
        <title>Cohnella endophytica sp. nov., a novel endophytic bacterium isolated from bark of Sonneratia apetala.</title>
        <authorList>
            <person name="Tuo L."/>
        </authorList>
    </citation>
    <scope>NUCLEOTIDE SEQUENCE [LARGE SCALE GENOMIC DNA]</scope>
    <source>
        <strain evidence="2 3">CCTCC AB 208254</strain>
    </source>
</reference>
<dbReference type="RefSeq" id="WP_135154016.1">
    <property type="nucleotide sequence ID" value="NZ_SOMN01000037.1"/>
</dbReference>
<dbReference type="AlphaFoldDB" id="A0A4Y8LPM7"/>
<feature type="transmembrane region" description="Helical" evidence="1">
    <location>
        <begin position="12"/>
        <end position="35"/>
    </location>
</feature>
<gene>
    <name evidence="2" type="ORF">E2980_19995</name>
</gene>
<organism evidence="2 3">
    <name type="scientific">Cohnella luojiensis</name>
    <dbReference type="NCBI Taxonomy" id="652876"/>
    <lineage>
        <taxon>Bacteria</taxon>
        <taxon>Bacillati</taxon>
        <taxon>Bacillota</taxon>
        <taxon>Bacilli</taxon>
        <taxon>Bacillales</taxon>
        <taxon>Paenibacillaceae</taxon>
        <taxon>Cohnella</taxon>
    </lineage>
</organism>
<name>A0A4Y8LPM7_9BACL</name>
<dbReference type="OrthoDB" id="9155572at2"/>
<dbReference type="EMBL" id="SOMN01000037">
    <property type="protein sequence ID" value="TFE23219.1"/>
    <property type="molecule type" value="Genomic_DNA"/>
</dbReference>
<keyword evidence="3" id="KW-1185">Reference proteome</keyword>
<sequence>MSVKNSDHLIGIKGWLLVYLVISIISIFLNLWGLYTSYYILNEFNIVHYKLVYEIVDYLLVLVLTTLSIIFICLKKSYTPMFIVIAESFYLGASTLYFVDSRKGLVDWIELIVGFVLGMIWIVYFIKSKRIWNTFKGAEPKEGG</sequence>
<dbReference type="Pfam" id="PF10754">
    <property type="entry name" value="DUF2569"/>
    <property type="match status" value="1"/>
</dbReference>
<feature type="transmembrane region" description="Helical" evidence="1">
    <location>
        <begin position="81"/>
        <end position="99"/>
    </location>
</feature>
<proteinExistence type="predicted"/>
<evidence type="ECO:0000256" key="1">
    <source>
        <dbReference type="SAM" id="Phobius"/>
    </source>
</evidence>
<evidence type="ECO:0000313" key="2">
    <source>
        <dbReference type="EMBL" id="TFE23219.1"/>
    </source>
</evidence>
<dbReference type="Proteomes" id="UP000297900">
    <property type="component" value="Unassembled WGS sequence"/>
</dbReference>
<dbReference type="InterPro" id="IPR019690">
    <property type="entry name" value="DUF2569"/>
</dbReference>
<keyword evidence="1" id="KW-0472">Membrane</keyword>
<accession>A0A4Y8LPM7</accession>
<keyword evidence="1" id="KW-1133">Transmembrane helix</keyword>
<feature type="transmembrane region" description="Helical" evidence="1">
    <location>
        <begin position="55"/>
        <end position="74"/>
    </location>
</feature>
<protein>
    <submittedName>
        <fullName evidence="2">DUF2569 family protein</fullName>
    </submittedName>
</protein>
<keyword evidence="1" id="KW-0812">Transmembrane</keyword>